<dbReference type="InterPro" id="IPR002686">
    <property type="entry name" value="Transposase_17"/>
</dbReference>
<gene>
    <name evidence="2" type="ORF">EOE67_02325</name>
</gene>
<dbReference type="GO" id="GO:0004803">
    <property type="term" value="F:transposase activity"/>
    <property type="evidence" value="ECO:0007669"/>
    <property type="project" value="InterPro"/>
</dbReference>
<dbReference type="NCBIfam" id="NF047646">
    <property type="entry name" value="REP_Tyr_transpos"/>
    <property type="match status" value="1"/>
</dbReference>
<dbReference type="PANTHER" id="PTHR36966">
    <property type="entry name" value="REP-ASSOCIATED TYROSINE TRANSPOSASE"/>
    <property type="match status" value="1"/>
</dbReference>
<dbReference type="GO" id="GO:0006313">
    <property type="term" value="P:DNA transposition"/>
    <property type="evidence" value="ECO:0007669"/>
    <property type="project" value="InterPro"/>
</dbReference>
<proteinExistence type="predicted"/>
<evidence type="ECO:0000313" key="2">
    <source>
        <dbReference type="EMBL" id="RVU42042.1"/>
    </source>
</evidence>
<dbReference type="OrthoDB" id="9794403at2"/>
<dbReference type="PANTHER" id="PTHR36966:SF1">
    <property type="entry name" value="REP-ASSOCIATED TYROSINE TRANSPOSASE"/>
    <property type="match status" value="1"/>
</dbReference>
<evidence type="ECO:0000313" key="3">
    <source>
        <dbReference type="Proteomes" id="UP000283077"/>
    </source>
</evidence>
<keyword evidence="3" id="KW-1185">Reference proteome</keyword>
<dbReference type="SMART" id="SM01321">
    <property type="entry name" value="Y1_Tnp"/>
    <property type="match status" value="1"/>
</dbReference>
<comment type="caution">
    <text evidence="2">The sequence shown here is derived from an EMBL/GenBank/DDBJ whole genome shotgun (WGS) entry which is preliminary data.</text>
</comment>
<protein>
    <submittedName>
        <fullName evidence="2">Transposase</fullName>
    </submittedName>
</protein>
<dbReference type="SUPFAM" id="SSF143422">
    <property type="entry name" value="Transposase IS200-like"/>
    <property type="match status" value="1"/>
</dbReference>
<feature type="domain" description="Transposase IS200-like" evidence="1">
    <location>
        <begin position="9"/>
        <end position="132"/>
    </location>
</feature>
<accession>A0A437R5L3</accession>
<dbReference type="InterPro" id="IPR036515">
    <property type="entry name" value="Transposase_17_sf"/>
</dbReference>
<name>A0A437R5L3_9GAMM</name>
<dbReference type="EMBL" id="SACS01000001">
    <property type="protein sequence ID" value="RVU42042.1"/>
    <property type="molecule type" value="Genomic_DNA"/>
</dbReference>
<dbReference type="Proteomes" id="UP000283077">
    <property type="component" value="Unassembled WGS sequence"/>
</dbReference>
<reference evidence="2 3" key="1">
    <citation type="submission" date="2019-01" db="EMBL/GenBank/DDBJ databases">
        <authorList>
            <person name="Chen W.-M."/>
        </authorList>
    </citation>
    <scope>NUCLEOTIDE SEQUENCE [LARGE SCALE GENOMIC DNA]</scope>
    <source>
        <strain evidence="2 3">KYPC3</strain>
    </source>
</reference>
<dbReference type="GO" id="GO:0043565">
    <property type="term" value="F:sequence-specific DNA binding"/>
    <property type="evidence" value="ECO:0007669"/>
    <property type="project" value="TreeGrafter"/>
</dbReference>
<dbReference type="Gene3D" id="3.30.70.1290">
    <property type="entry name" value="Transposase IS200-like"/>
    <property type="match status" value="1"/>
</dbReference>
<dbReference type="InterPro" id="IPR052715">
    <property type="entry name" value="RAYT_transposase"/>
</dbReference>
<organism evidence="2 3">
    <name type="scientific">Rheinheimera riviphila</name>
    <dbReference type="NCBI Taxonomy" id="1834037"/>
    <lineage>
        <taxon>Bacteria</taxon>
        <taxon>Pseudomonadati</taxon>
        <taxon>Pseudomonadota</taxon>
        <taxon>Gammaproteobacteria</taxon>
        <taxon>Chromatiales</taxon>
        <taxon>Chromatiaceae</taxon>
        <taxon>Rheinheimera</taxon>
    </lineage>
</organism>
<sequence>MPDYRRLHVKGACWFFTVNLQQRQQTLLIDEIYLLKLCIKQVHQLQPFTINAWVILPEHMHCLWTLPDGDEDYSGRWRAIKKAFSRALASTEYRTASQLQRGERGIWQRRFWEHQIRDDADYLRHLDYIHQNPLKHGWVTRVQDWPYSTFHRYVAQGYYALDWCGDTNMSIHGDA</sequence>
<evidence type="ECO:0000259" key="1">
    <source>
        <dbReference type="SMART" id="SM01321"/>
    </source>
</evidence>
<dbReference type="RefSeq" id="WP_127697418.1">
    <property type="nucleotide sequence ID" value="NZ_SACS01000001.1"/>
</dbReference>
<dbReference type="AlphaFoldDB" id="A0A437R5L3"/>